<sequence>MTLSKLTLPWQPRNSTAFQVMSDLHLEVGQQYSDFHIEPRAPRLILAGDIGRLADYNAYREFLCTQCENFKAVYLVLGNHEFFGVSRREGLRLADQLQEEPHMNGRLIILNRKRADIDNITILGCTLHSHVPPESEQIVAHKINDFRRIQEWTVANHNSEHAADLKWLVEEISSLRNTGPGPKRKIVVITHHAPSTRGTSKPSDEGNPWSSAFGTDLLDTSQKSCLDHVHCWIYGHTHHSSESIRGQVRLVSNQRGYVLPGQSSLRPKSSGGIMAKYFGLKDHSKGKHNIFDIGKVIEV</sequence>
<accession>A0A022W734</accession>
<protein>
    <recommendedName>
        <fullName evidence="1">Calcineurin-like phosphoesterase domain-containing protein</fullName>
    </recommendedName>
</protein>
<dbReference type="AlphaFoldDB" id="A0A022W734"/>
<dbReference type="Gene3D" id="3.60.21.10">
    <property type="match status" value="1"/>
</dbReference>
<dbReference type="GO" id="GO:0016787">
    <property type="term" value="F:hydrolase activity"/>
    <property type="evidence" value="ECO:0007669"/>
    <property type="project" value="InterPro"/>
</dbReference>
<organism evidence="2">
    <name type="scientific">Trichophyton rubrum CBS 288.86</name>
    <dbReference type="NCBI Taxonomy" id="1215330"/>
    <lineage>
        <taxon>Eukaryota</taxon>
        <taxon>Fungi</taxon>
        <taxon>Dikarya</taxon>
        <taxon>Ascomycota</taxon>
        <taxon>Pezizomycotina</taxon>
        <taxon>Eurotiomycetes</taxon>
        <taxon>Eurotiomycetidae</taxon>
        <taxon>Onygenales</taxon>
        <taxon>Arthrodermataceae</taxon>
        <taxon>Trichophyton</taxon>
    </lineage>
</organism>
<dbReference type="HOGENOM" id="CLU_060372_0_2_1"/>
<gene>
    <name evidence="2" type="ORF">H103_03283</name>
</gene>
<dbReference type="EMBL" id="KK207801">
    <property type="protein sequence ID" value="EZF53893.1"/>
    <property type="molecule type" value="Genomic_DNA"/>
</dbReference>
<dbReference type="InterPro" id="IPR029052">
    <property type="entry name" value="Metallo-depent_PP-like"/>
</dbReference>
<evidence type="ECO:0000313" key="2">
    <source>
        <dbReference type="EMBL" id="EZF53893.1"/>
    </source>
</evidence>
<dbReference type="PANTHER" id="PTHR37844">
    <property type="entry name" value="SER/THR PROTEIN PHOSPHATASE SUPERFAMILY (AFU_ORTHOLOGUE AFUA_1G14840)"/>
    <property type="match status" value="1"/>
</dbReference>
<reference evidence="2" key="1">
    <citation type="submission" date="2014-02" db="EMBL/GenBank/DDBJ databases">
        <title>The Genome Sequence of Trichophyton rubrum (morphotype fischeri) CBS 288.86.</title>
        <authorList>
            <consortium name="The Broad Institute Genomics Platform"/>
            <person name="Cuomo C.A."/>
            <person name="White T.C."/>
            <person name="Graser Y."/>
            <person name="Martinez-Rossi N."/>
            <person name="Heitman J."/>
            <person name="Young S.K."/>
            <person name="Zeng Q."/>
            <person name="Gargeya S."/>
            <person name="Abouelleil A."/>
            <person name="Alvarado L."/>
            <person name="Chapman S.B."/>
            <person name="Gainer-Dewar J."/>
            <person name="Goldberg J."/>
            <person name="Griggs A."/>
            <person name="Gujja S."/>
            <person name="Hansen M."/>
            <person name="Howarth C."/>
            <person name="Imamovic A."/>
            <person name="Larimer J."/>
            <person name="Martinez D."/>
            <person name="Murphy C."/>
            <person name="Pearson M.D."/>
            <person name="Persinoti G."/>
            <person name="Poon T."/>
            <person name="Priest M."/>
            <person name="Roberts A.D."/>
            <person name="Saif S."/>
            <person name="Shea T.D."/>
            <person name="Sykes S.N."/>
            <person name="Wortman J."/>
            <person name="Nusbaum C."/>
            <person name="Birren B."/>
        </authorList>
    </citation>
    <scope>NUCLEOTIDE SEQUENCE [LARGE SCALE GENOMIC DNA]</scope>
    <source>
        <strain evidence="2">CBS 288.86</strain>
    </source>
</reference>
<feature type="domain" description="Calcineurin-like phosphoesterase" evidence="1">
    <location>
        <begin position="21"/>
        <end position="239"/>
    </location>
</feature>
<proteinExistence type="predicted"/>
<dbReference type="Proteomes" id="UP000023758">
    <property type="component" value="Unassembled WGS sequence"/>
</dbReference>
<dbReference type="PANTHER" id="PTHR37844:SF2">
    <property type="entry name" value="SER_THR PROTEIN PHOSPHATASE SUPERFAMILY (AFU_ORTHOLOGUE AFUA_1G14840)"/>
    <property type="match status" value="1"/>
</dbReference>
<evidence type="ECO:0000259" key="1">
    <source>
        <dbReference type="Pfam" id="PF00149"/>
    </source>
</evidence>
<dbReference type="OrthoDB" id="550558at2759"/>
<name>A0A022W734_TRIRU</name>
<dbReference type="Pfam" id="PF00149">
    <property type="entry name" value="Metallophos"/>
    <property type="match status" value="1"/>
</dbReference>
<dbReference type="InterPro" id="IPR004843">
    <property type="entry name" value="Calcineurin-like_PHP"/>
</dbReference>
<dbReference type="SUPFAM" id="SSF56300">
    <property type="entry name" value="Metallo-dependent phosphatases"/>
    <property type="match status" value="1"/>
</dbReference>